<dbReference type="AlphaFoldDB" id="A0A0B8PKV7"/>
<sequence length="117" mass="13277">MEKAETEFERYLTDKERFVQLEKELATFDLVNPLLSLPSALPKGVFVNRLSCIEMRCQIFGTATSFETLNRLVNQLRSSDGIEEVQLELQADNSKQVADFELSLAFTDESVDALAIR</sequence>
<proteinExistence type="predicted"/>
<evidence type="ECO:0000313" key="1">
    <source>
        <dbReference type="EMBL" id="GAM63758.1"/>
    </source>
</evidence>
<organism evidence="1 2">
    <name type="scientific">Vibrio ishigakensis</name>
    <dbReference type="NCBI Taxonomy" id="1481914"/>
    <lineage>
        <taxon>Bacteria</taxon>
        <taxon>Pseudomonadati</taxon>
        <taxon>Pseudomonadota</taxon>
        <taxon>Gammaproteobacteria</taxon>
        <taxon>Vibrionales</taxon>
        <taxon>Vibrionaceae</taxon>
        <taxon>Vibrio</taxon>
    </lineage>
</organism>
<gene>
    <name evidence="1" type="ORF">JCM19232_2168</name>
</gene>
<dbReference type="InterPro" id="IPR007813">
    <property type="entry name" value="PilN"/>
</dbReference>
<dbReference type="Pfam" id="PF05137">
    <property type="entry name" value="PilN"/>
    <property type="match status" value="1"/>
</dbReference>
<evidence type="ECO:0000313" key="2">
    <source>
        <dbReference type="Proteomes" id="UP000031670"/>
    </source>
</evidence>
<dbReference type="EMBL" id="BBSA01000010">
    <property type="protein sequence ID" value="GAM63758.1"/>
    <property type="molecule type" value="Genomic_DNA"/>
</dbReference>
<comment type="caution">
    <text evidence="1">The sequence shown here is derived from an EMBL/GenBank/DDBJ whole genome shotgun (WGS) entry which is preliminary data.</text>
</comment>
<dbReference type="Proteomes" id="UP000031670">
    <property type="component" value="Unassembled WGS sequence"/>
</dbReference>
<protein>
    <submittedName>
        <fullName evidence="1">Uncharacterized protein</fullName>
    </submittedName>
</protein>
<accession>A0A0B8PKV7</accession>
<reference evidence="1 2" key="1">
    <citation type="submission" date="2015-01" db="EMBL/GenBank/DDBJ databases">
        <title>Vibrio sp. C5 JCM 19232 whole genome shotgun sequence.</title>
        <authorList>
            <person name="Sawabe T."/>
            <person name="Meirelles P."/>
            <person name="Feng G."/>
            <person name="Sayaka M."/>
            <person name="Hattori M."/>
            <person name="Ohkuma M."/>
        </authorList>
    </citation>
    <scope>NUCLEOTIDE SEQUENCE [LARGE SCALE GENOMIC DNA]</scope>
    <source>
        <strain evidence="1 2">JCM19232</strain>
    </source>
</reference>
<name>A0A0B8PKV7_9VIBR</name>
<reference evidence="1 2" key="2">
    <citation type="submission" date="2015-01" db="EMBL/GenBank/DDBJ databases">
        <authorList>
            <consortium name="NBRP consortium"/>
            <person name="Sawabe T."/>
            <person name="Meirelles P."/>
            <person name="Feng G."/>
            <person name="Sayaka M."/>
            <person name="Hattori M."/>
            <person name="Ohkuma M."/>
        </authorList>
    </citation>
    <scope>NUCLEOTIDE SEQUENCE [LARGE SCALE GENOMIC DNA]</scope>
    <source>
        <strain evidence="1 2">JCM19232</strain>
    </source>
</reference>